<dbReference type="InterPro" id="IPR020103">
    <property type="entry name" value="PsdUridine_synth_cat_dom_sf"/>
</dbReference>
<dbReference type="InterPro" id="IPR036986">
    <property type="entry name" value="S4_RNA-bd_sf"/>
</dbReference>
<dbReference type="InterPro" id="IPR042092">
    <property type="entry name" value="PsdUridine_s_RsuA/RluB/E/F_cat"/>
</dbReference>
<dbReference type="EC" id="5.4.99.22" evidence="4"/>
<dbReference type="GO" id="GO:0003723">
    <property type="term" value="F:RNA binding"/>
    <property type="evidence" value="ECO:0007669"/>
    <property type="project" value="InterPro"/>
</dbReference>
<dbReference type="EMBL" id="UOEN01000514">
    <property type="protein sequence ID" value="VAW19935.1"/>
    <property type="molecule type" value="Genomic_DNA"/>
</dbReference>
<dbReference type="Gene3D" id="3.30.70.1560">
    <property type="entry name" value="Alpha-L RNA-binding motif"/>
    <property type="match status" value="1"/>
</dbReference>
<dbReference type="GO" id="GO:0160139">
    <property type="term" value="F:23S rRNA pseudouridine(2605) synthase activity"/>
    <property type="evidence" value="ECO:0007669"/>
    <property type="project" value="UniProtKB-EC"/>
</dbReference>
<dbReference type="Gene3D" id="3.10.290.10">
    <property type="entry name" value="RNA-binding S4 domain"/>
    <property type="match status" value="1"/>
</dbReference>
<reference evidence="4" key="1">
    <citation type="submission" date="2018-06" db="EMBL/GenBank/DDBJ databases">
        <authorList>
            <person name="Zhirakovskaya E."/>
        </authorList>
    </citation>
    <scope>NUCLEOTIDE SEQUENCE</scope>
</reference>
<proteinExistence type="inferred from homology"/>
<dbReference type="PROSITE" id="PS50889">
    <property type="entry name" value="S4"/>
    <property type="match status" value="1"/>
</dbReference>
<gene>
    <name evidence="4" type="ORF">MNBD_BACTEROID05-1041</name>
</gene>
<dbReference type="SUPFAM" id="SSF55120">
    <property type="entry name" value="Pseudouridine synthase"/>
    <property type="match status" value="1"/>
</dbReference>
<dbReference type="Pfam" id="PF00849">
    <property type="entry name" value="PseudoU_synth_2"/>
    <property type="match status" value="1"/>
</dbReference>
<protein>
    <submittedName>
        <fullName evidence="4">Ribosomal large subunit pseudouridine synthase B</fullName>
        <ecNumber evidence="4">5.4.99.22</ecNumber>
    </submittedName>
</protein>
<dbReference type="Pfam" id="PF01479">
    <property type="entry name" value="S4"/>
    <property type="match status" value="1"/>
</dbReference>
<sequence>MKPSDKKNRTQKLQLFLSHNGVCSRRRAMQIIFDGEVTVNGNLVQEPSVKIVPGKDKICVKGKVVSFLKEEYIILHKPSGIMTTRADKFAPKTVIDLLPKELQHLFPVGRLDKDTEGLLLLTNDGDLANRLTHPKYECEKKYFVIIKGKLDLDNGQQIKEGVLLDDKKTAPAKLTNVRVKENQTELTLTITEGRKRQIRRMFEVVGHEVKYLKRLSQGPIKLGNLKIGSYRFLSDKEIKDLKEKT</sequence>
<dbReference type="InterPro" id="IPR050343">
    <property type="entry name" value="RsuA_PseudoU_synthase"/>
</dbReference>
<dbReference type="SUPFAM" id="SSF55174">
    <property type="entry name" value="Alpha-L RNA-binding motif"/>
    <property type="match status" value="1"/>
</dbReference>
<dbReference type="PROSITE" id="PS01149">
    <property type="entry name" value="PSI_RSU"/>
    <property type="match status" value="1"/>
</dbReference>
<dbReference type="InterPro" id="IPR006145">
    <property type="entry name" value="PsdUridine_synth_RsuA/RluA"/>
</dbReference>
<dbReference type="CDD" id="cd02870">
    <property type="entry name" value="PseudoU_synth_RsuA_like"/>
    <property type="match status" value="1"/>
</dbReference>
<dbReference type="FunFam" id="3.30.70.1560:FF:000001">
    <property type="entry name" value="Pseudouridine synthase"/>
    <property type="match status" value="1"/>
</dbReference>
<organism evidence="4">
    <name type="scientific">hydrothermal vent metagenome</name>
    <dbReference type="NCBI Taxonomy" id="652676"/>
    <lineage>
        <taxon>unclassified sequences</taxon>
        <taxon>metagenomes</taxon>
        <taxon>ecological metagenomes</taxon>
    </lineage>
</organism>
<name>A0A3B0TMP2_9ZZZZ</name>
<dbReference type="InterPro" id="IPR020094">
    <property type="entry name" value="TruA/RsuA/RluB/E/F_N"/>
</dbReference>
<dbReference type="Gene3D" id="3.30.70.580">
    <property type="entry name" value="Pseudouridine synthase I, catalytic domain, N-terminal subdomain"/>
    <property type="match status" value="1"/>
</dbReference>
<dbReference type="GO" id="GO:0005829">
    <property type="term" value="C:cytosol"/>
    <property type="evidence" value="ECO:0007669"/>
    <property type="project" value="UniProtKB-ARBA"/>
</dbReference>
<dbReference type="PANTHER" id="PTHR47683:SF2">
    <property type="entry name" value="RNA-BINDING S4 DOMAIN-CONTAINING PROTEIN"/>
    <property type="match status" value="1"/>
</dbReference>
<evidence type="ECO:0000313" key="4">
    <source>
        <dbReference type="EMBL" id="VAW19935.1"/>
    </source>
</evidence>
<dbReference type="SMART" id="SM00363">
    <property type="entry name" value="S4"/>
    <property type="match status" value="1"/>
</dbReference>
<dbReference type="PANTHER" id="PTHR47683">
    <property type="entry name" value="PSEUDOURIDINE SYNTHASE FAMILY PROTEIN-RELATED"/>
    <property type="match status" value="1"/>
</dbReference>
<accession>A0A3B0TMP2</accession>
<dbReference type="AlphaFoldDB" id="A0A3B0TMP2"/>
<feature type="domain" description="RNA-binding S4" evidence="3">
    <location>
        <begin position="11"/>
        <end position="73"/>
    </location>
</feature>
<dbReference type="InterPro" id="IPR000748">
    <property type="entry name" value="PsdUridine_synth_RsuA/RluB/E/F"/>
</dbReference>
<comment type="similarity">
    <text evidence="1">Belongs to the pseudouridine synthase RsuA family.</text>
</comment>
<keyword evidence="2 4" id="KW-0413">Isomerase</keyword>
<dbReference type="CDD" id="cd00165">
    <property type="entry name" value="S4"/>
    <property type="match status" value="1"/>
</dbReference>
<dbReference type="InterPro" id="IPR018496">
    <property type="entry name" value="PsdUridine_synth_RsuA/RluB_CS"/>
</dbReference>
<evidence type="ECO:0000259" key="3">
    <source>
        <dbReference type="SMART" id="SM00363"/>
    </source>
</evidence>
<evidence type="ECO:0000256" key="1">
    <source>
        <dbReference type="ARBA" id="ARBA00008348"/>
    </source>
</evidence>
<dbReference type="GO" id="GO:0006364">
    <property type="term" value="P:rRNA processing"/>
    <property type="evidence" value="ECO:0007669"/>
    <property type="project" value="UniProtKB-ARBA"/>
</dbReference>
<evidence type="ECO:0000256" key="2">
    <source>
        <dbReference type="ARBA" id="ARBA00023235"/>
    </source>
</evidence>
<dbReference type="NCBIfam" id="TIGR00093">
    <property type="entry name" value="pseudouridine synthase"/>
    <property type="match status" value="1"/>
</dbReference>
<dbReference type="GO" id="GO:0001522">
    <property type="term" value="P:pseudouridine synthesis"/>
    <property type="evidence" value="ECO:0007669"/>
    <property type="project" value="InterPro"/>
</dbReference>
<dbReference type="InterPro" id="IPR002942">
    <property type="entry name" value="S4_RNA-bd"/>
</dbReference>